<dbReference type="GO" id="GO:0005681">
    <property type="term" value="C:spliceosomal complex"/>
    <property type="evidence" value="ECO:0007669"/>
    <property type="project" value="UniProtKB-KW"/>
</dbReference>
<evidence type="ECO:0000259" key="11">
    <source>
        <dbReference type="PROSITE" id="PS50090"/>
    </source>
</evidence>
<feature type="domain" description="HTH myb-type" evidence="12">
    <location>
        <begin position="57"/>
        <end position="106"/>
    </location>
</feature>
<keyword evidence="5" id="KW-0677">Repeat</keyword>
<dbReference type="OrthoDB" id="1410009at2759"/>
<dbReference type="PROSITE" id="PS51294">
    <property type="entry name" value="HTH_MYB"/>
    <property type="match status" value="2"/>
</dbReference>
<keyword evidence="7" id="KW-0508">mRNA splicing</keyword>
<evidence type="ECO:0000256" key="6">
    <source>
        <dbReference type="ARBA" id="ARBA00023125"/>
    </source>
</evidence>
<dbReference type="Gene3D" id="3.40.50.850">
    <property type="entry name" value="Isochorismatase-like"/>
    <property type="match status" value="1"/>
</dbReference>
<dbReference type="GO" id="GO:0000398">
    <property type="term" value="P:mRNA splicing, via spliceosome"/>
    <property type="evidence" value="ECO:0007669"/>
    <property type="project" value="InterPro"/>
</dbReference>
<evidence type="ECO:0000313" key="13">
    <source>
        <dbReference type="EMBL" id="RMZ25924.1"/>
    </source>
</evidence>
<evidence type="ECO:0000256" key="1">
    <source>
        <dbReference type="ARBA" id="ARBA00006336"/>
    </source>
</evidence>
<keyword evidence="8" id="KW-0539">Nucleus</keyword>
<evidence type="ECO:0000256" key="5">
    <source>
        <dbReference type="ARBA" id="ARBA00022737"/>
    </source>
</evidence>
<dbReference type="SMART" id="SM00717">
    <property type="entry name" value="SANT"/>
    <property type="match status" value="2"/>
</dbReference>
<gene>
    <name evidence="13" type="ORF">D0859_10017</name>
</gene>
<dbReference type="CDD" id="cd00167">
    <property type="entry name" value="SANT"/>
    <property type="match status" value="1"/>
</dbReference>
<feature type="domain" description="Myb-like" evidence="11">
    <location>
        <begin position="53"/>
        <end position="102"/>
    </location>
</feature>
<proteinExistence type="inferred from homology"/>
<sequence>MPVVKGGVWTNIEDEILKAAVSKYGLNQWARVSSLLARKTPKQCKARWLEWLDPSIRKIEWSREEDEKLLHLAKLMPTQWRTIAPIVGRTATQCLERYQKLLDEAEARENAEELGLGGPEGGETAAPSADDVRKLRPGEVDPDPESKPARPDTIDMDEDEKEMLSEARARLANTQGKKAKRKARERQLEESRRLAVLQKRRELKNAGINVKVTTRKKGQMDYNADIPFEKAPAPGFYDTQEELAQNERAREMFDPRKQQLANKRKGDGEEAEHPETKRMKNNKGDSGASAFAAAAKAGQQQRIREAEMSSKRRSLNLPAPQVSEGELEDIVKMGMSGERASTLAEGSENENTRGLIGNYQNQMVGATPIRTPRAPQEEDRIANELRNARARTETQSALFGGENNEIVEDSATTGYQGVTPSQKAAATPNPMATPFRNGMANGAGATPRGPGATPMRTPRDNFRLNENDESMQLVGQTPRDVRMQEQAQRSSLRSKLASLPKPKETEFELELPEERAEAMASSSETVAEDAAARDKRNADLAHAAAMAEFRRQTQTVQRGLPRPKVVDIDAMLKNARDSKDPIEREIEEETALLMANDALKFGGAKVNGRARPVEIFAEEALQKAKMEVVLEMGQDADRSQFGAAFEREWEKAHESQTMLPGLAGYGEDELDEEQLLVEQFDNVQDAISASAEKSAATEKRLTKHHGGYLARQKVLKTKIQQAAETLEKTRLDVEVGRAAEMAEQVAMQGRLEQLRDEVGLHGAHLRRRQSLHLPNVAGEYQASPKMQFMLTIQAVLALATASMGQVYNTYNSITALSGMINASSSSTLGNYYNYWKLTDNDTTYDLTRSDRMPVSTPKTIPMIGLRERAIIEPNRTAMVIVDVQNFFLHPQLSPAADKGRAAVQPILNMIEAFRANEMKVLWVQWGIDNYDLLTMPPALLDQFSDNHSLNSTFCTEMGTIQEENGTEVDLGKKLCRGSWNAQPYGPLYPAMLEGTASGTDYYFNKNRLSGLWGAQTPLGLYLQESGITTLFLGGVNSDQCVWSTLIDAYFKGFDVVYVEDIAGTTSPWYAEQMVRYNADSDGFLANSSYIIDALNAQSGEH</sequence>
<accession>A0A3M7IKB0</accession>
<dbReference type="SUPFAM" id="SSF46689">
    <property type="entry name" value="Homeodomain-like"/>
    <property type="match status" value="1"/>
</dbReference>
<feature type="compositionally biased region" description="Low complexity" evidence="10">
    <location>
        <begin position="440"/>
        <end position="454"/>
    </location>
</feature>
<dbReference type="SUPFAM" id="SSF52499">
    <property type="entry name" value="Isochorismatase-like hydrolases"/>
    <property type="match status" value="1"/>
</dbReference>
<dbReference type="PROSITE" id="PS50090">
    <property type="entry name" value="MYB_LIKE"/>
    <property type="match status" value="2"/>
</dbReference>
<feature type="domain" description="Myb-like" evidence="11">
    <location>
        <begin position="1"/>
        <end position="52"/>
    </location>
</feature>
<dbReference type="PANTHER" id="PTHR45885">
    <property type="entry name" value="CELL DIVISION CYCLE 5-LIKE PROTEIN"/>
    <property type="match status" value="1"/>
</dbReference>
<dbReference type="Pfam" id="PF00857">
    <property type="entry name" value="Isochorismatase"/>
    <property type="match status" value="1"/>
</dbReference>
<dbReference type="PANTHER" id="PTHR45885:SF1">
    <property type="entry name" value="CELL DIVISION CYCLE 5-LIKE PROTEIN"/>
    <property type="match status" value="1"/>
</dbReference>
<dbReference type="Gene3D" id="1.10.10.60">
    <property type="entry name" value="Homeodomain-like"/>
    <property type="match status" value="2"/>
</dbReference>
<dbReference type="Pfam" id="PF13921">
    <property type="entry name" value="Myb_DNA-bind_6"/>
    <property type="match status" value="1"/>
</dbReference>
<feature type="compositionally biased region" description="Low complexity" evidence="10">
    <location>
        <begin position="288"/>
        <end position="297"/>
    </location>
</feature>
<keyword evidence="6" id="KW-0238">DNA-binding</keyword>
<evidence type="ECO:0000256" key="8">
    <source>
        <dbReference type="ARBA" id="ARBA00023242"/>
    </source>
</evidence>
<dbReference type="FunFam" id="1.10.10.60:FF:000021">
    <property type="entry name" value="CDC5 cell division cycle 5-like"/>
    <property type="match status" value="1"/>
</dbReference>
<dbReference type="InterPro" id="IPR000868">
    <property type="entry name" value="Isochorismatase-like_dom"/>
</dbReference>
<reference evidence="13 14" key="1">
    <citation type="journal article" date="2018" name="BMC Genomics">
        <title>Genomic evidence for intraspecific hybridization in a clonal and extremely halotolerant yeast.</title>
        <authorList>
            <person name="Gostincar C."/>
            <person name="Stajich J.E."/>
            <person name="Zupancic J."/>
            <person name="Zalar P."/>
            <person name="Gunde-Cimerman N."/>
        </authorList>
    </citation>
    <scope>NUCLEOTIDE SEQUENCE [LARGE SCALE GENOMIC DNA]</scope>
    <source>
        <strain evidence="13 14">EXF-120</strain>
    </source>
</reference>
<feature type="region of interest" description="Disordered" evidence="10">
    <location>
        <begin position="251"/>
        <end position="313"/>
    </location>
</feature>
<evidence type="ECO:0000256" key="2">
    <source>
        <dbReference type="ARBA" id="ARBA00010506"/>
    </source>
</evidence>
<keyword evidence="3" id="KW-0507">mRNA processing</keyword>
<dbReference type="InterPro" id="IPR047240">
    <property type="entry name" value="SANT_CDC5L_II"/>
</dbReference>
<comment type="function">
    <text evidence="9">Involved in pre-mRNA splicing and cell cycle control.</text>
</comment>
<feature type="compositionally biased region" description="Basic and acidic residues" evidence="10">
    <location>
        <begin position="264"/>
        <end position="278"/>
    </location>
</feature>
<dbReference type="VEuPathDB" id="FungiDB:BTJ68_14088"/>
<comment type="caution">
    <text evidence="13">The sequence shown here is derived from an EMBL/GenBank/DDBJ whole genome shotgun (WGS) entry which is preliminary data.</text>
</comment>
<name>A0A3M7IKB0_HORWE</name>
<dbReference type="CDD" id="cd11659">
    <property type="entry name" value="SANT_CDC5_II"/>
    <property type="match status" value="1"/>
</dbReference>
<dbReference type="InterPro" id="IPR017930">
    <property type="entry name" value="Myb_dom"/>
</dbReference>
<organism evidence="13 14">
    <name type="scientific">Hortaea werneckii</name>
    <name type="common">Black yeast</name>
    <name type="synonym">Cladosporium werneckii</name>
    <dbReference type="NCBI Taxonomy" id="91943"/>
    <lineage>
        <taxon>Eukaryota</taxon>
        <taxon>Fungi</taxon>
        <taxon>Dikarya</taxon>
        <taxon>Ascomycota</taxon>
        <taxon>Pezizomycotina</taxon>
        <taxon>Dothideomycetes</taxon>
        <taxon>Dothideomycetidae</taxon>
        <taxon>Mycosphaerellales</taxon>
        <taxon>Teratosphaeriaceae</taxon>
        <taxon>Hortaea</taxon>
    </lineage>
</organism>
<dbReference type="GO" id="GO:0003677">
    <property type="term" value="F:DNA binding"/>
    <property type="evidence" value="ECO:0007669"/>
    <property type="project" value="UniProtKB-KW"/>
</dbReference>
<evidence type="ECO:0000256" key="3">
    <source>
        <dbReference type="ARBA" id="ARBA00022664"/>
    </source>
</evidence>
<protein>
    <submittedName>
        <fullName evidence="13">Uncharacterized protein</fullName>
    </submittedName>
</protein>
<feature type="compositionally biased region" description="Basic and acidic residues" evidence="10">
    <location>
        <begin position="130"/>
        <end position="153"/>
    </location>
</feature>
<feature type="region of interest" description="Disordered" evidence="10">
    <location>
        <begin position="477"/>
        <end position="513"/>
    </location>
</feature>
<feature type="compositionally biased region" description="Basic and acidic residues" evidence="10">
    <location>
        <begin position="501"/>
        <end position="513"/>
    </location>
</feature>
<dbReference type="Pfam" id="PF11831">
    <property type="entry name" value="Myb_Cef"/>
    <property type="match status" value="1"/>
</dbReference>
<evidence type="ECO:0000256" key="4">
    <source>
        <dbReference type="ARBA" id="ARBA00022728"/>
    </source>
</evidence>
<dbReference type="InterPro" id="IPR009057">
    <property type="entry name" value="Homeodomain-like_sf"/>
</dbReference>
<evidence type="ECO:0000256" key="7">
    <source>
        <dbReference type="ARBA" id="ARBA00023187"/>
    </source>
</evidence>
<evidence type="ECO:0000256" key="10">
    <source>
        <dbReference type="SAM" id="MobiDB-lite"/>
    </source>
</evidence>
<dbReference type="EMBL" id="QWIT01000326">
    <property type="protein sequence ID" value="RMZ25924.1"/>
    <property type="molecule type" value="Genomic_DNA"/>
</dbReference>
<feature type="region of interest" description="Disordered" evidence="10">
    <location>
        <begin position="437"/>
        <end position="463"/>
    </location>
</feature>
<keyword evidence="4" id="KW-0747">Spliceosome</keyword>
<dbReference type="InterPro" id="IPR001005">
    <property type="entry name" value="SANT/Myb"/>
</dbReference>
<comment type="similarity">
    <text evidence="1">Belongs to the isochorismatase family.</text>
</comment>
<feature type="region of interest" description="Disordered" evidence="10">
    <location>
        <begin position="109"/>
        <end position="160"/>
    </location>
</feature>
<dbReference type="AlphaFoldDB" id="A0A3M7IKB0"/>
<dbReference type="InterPro" id="IPR021786">
    <property type="entry name" value="Cdc5p/Cef1_C"/>
</dbReference>
<dbReference type="CDD" id="cd00431">
    <property type="entry name" value="cysteine_hydrolases"/>
    <property type="match status" value="1"/>
</dbReference>
<evidence type="ECO:0000259" key="12">
    <source>
        <dbReference type="PROSITE" id="PS51294"/>
    </source>
</evidence>
<dbReference type="InterPro" id="IPR047242">
    <property type="entry name" value="CDC5L/Cef1"/>
</dbReference>
<evidence type="ECO:0000313" key="14">
    <source>
        <dbReference type="Proteomes" id="UP000281677"/>
    </source>
</evidence>
<dbReference type="GO" id="GO:0000974">
    <property type="term" value="C:Prp19 complex"/>
    <property type="evidence" value="ECO:0007669"/>
    <property type="project" value="InterPro"/>
</dbReference>
<evidence type="ECO:0000256" key="9">
    <source>
        <dbReference type="ARBA" id="ARBA00055157"/>
    </source>
</evidence>
<comment type="similarity">
    <text evidence="2">Belongs to the CEF1 family.</text>
</comment>
<dbReference type="InterPro" id="IPR036380">
    <property type="entry name" value="Isochorismatase-like_sf"/>
</dbReference>
<dbReference type="Proteomes" id="UP000281677">
    <property type="component" value="Unassembled WGS sequence"/>
</dbReference>
<feature type="domain" description="HTH myb-type" evidence="12">
    <location>
        <begin position="1"/>
        <end position="56"/>
    </location>
</feature>